<feature type="domain" description="Transglutaminase-like" evidence="1">
    <location>
        <begin position="120"/>
        <end position="177"/>
    </location>
</feature>
<comment type="caution">
    <text evidence="2">The sequence shown here is derived from an EMBL/GenBank/DDBJ whole genome shotgun (WGS) entry which is preliminary data.</text>
</comment>
<keyword evidence="3" id="KW-1185">Reference proteome</keyword>
<sequence length="212" mass="23714">MKKLLVMAVLLVAPMMFFGISVEKSAAMAPFTASVSEAEYEWSANRESFSSIYLYQTENCESGGVFRSRTKNVQLSGPTALLVASELSTGSQMENVESMFNYVSNMPYLRYSEWRNTEDILKTMNGDCADKSVALVSLLKGAGFESYVVYGDEIDGYSHAWVSVNIDGYWLQLDATTNDMFSIYKCIEEGCDFSSHYKIVGFFDNSESYDCS</sequence>
<dbReference type="SMART" id="SM00460">
    <property type="entry name" value="TGc"/>
    <property type="match status" value="1"/>
</dbReference>
<reference evidence="2 3" key="1">
    <citation type="journal article" name="Nat. Commun.">
        <title>Undinarchaeota illuminate DPANN phylogeny and the impact of gene transfer on archaeal evolution.</title>
        <authorList>
            <person name="Dombrowski N."/>
            <person name="Williams T.A."/>
            <person name="Sun J."/>
            <person name="Woodcroft B.J."/>
            <person name="Lee J.H."/>
            <person name="Minh B.Q."/>
            <person name="Rinke C."/>
            <person name="Spang A."/>
        </authorList>
    </citation>
    <scope>NUCLEOTIDE SEQUENCE [LARGE SCALE GENOMIC DNA]</scope>
    <source>
        <strain evidence="2">MAG_bin17</strain>
    </source>
</reference>
<dbReference type="Gene3D" id="3.10.620.30">
    <property type="match status" value="1"/>
</dbReference>
<gene>
    <name evidence="2" type="ORF">H1011_03010</name>
</gene>
<evidence type="ECO:0000313" key="2">
    <source>
        <dbReference type="EMBL" id="HIJ99768.1"/>
    </source>
</evidence>
<evidence type="ECO:0000259" key="1">
    <source>
        <dbReference type="SMART" id="SM00460"/>
    </source>
</evidence>
<accession>A0A832XG38</accession>
<dbReference type="SUPFAM" id="SSF54001">
    <property type="entry name" value="Cysteine proteinases"/>
    <property type="match status" value="1"/>
</dbReference>
<evidence type="ECO:0000313" key="3">
    <source>
        <dbReference type="Proteomes" id="UP000604391"/>
    </source>
</evidence>
<dbReference type="EMBL" id="DVAD01000015">
    <property type="protein sequence ID" value="HIJ99768.1"/>
    <property type="molecule type" value="Genomic_DNA"/>
</dbReference>
<dbReference type="AlphaFoldDB" id="A0A832XG38"/>
<protein>
    <submittedName>
        <fullName evidence="2">Transglutaminase family protein</fullName>
    </submittedName>
</protein>
<dbReference type="Proteomes" id="UP000604391">
    <property type="component" value="Unassembled WGS sequence"/>
</dbReference>
<dbReference type="InterPro" id="IPR002931">
    <property type="entry name" value="Transglutaminase-like"/>
</dbReference>
<dbReference type="InterPro" id="IPR038765">
    <property type="entry name" value="Papain-like_cys_pep_sf"/>
</dbReference>
<organism evidence="2 3">
    <name type="scientific">Candidatus Undinarchaeum marinum</name>
    <dbReference type="NCBI Taxonomy" id="2756141"/>
    <lineage>
        <taxon>Archaea</taxon>
        <taxon>Candidatus Undinarchaeota</taxon>
        <taxon>Candidatus Undinarchaeia</taxon>
        <taxon>Candidatus Undinarchaeales</taxon>
        <taxon>Candidatus Undinarchaeaceae</taxon>
        <taxon>Candidatus Undinarchaeum</taxon>
    </lineage>
</organism>
<proteinExistence type="predicted"/>
<dbReference type="Pfam" id="PF01841">
    <property type="entry name" value="Transglut_core"/>
    <property type="match status" value="1"/>
</dbReference>
<name>A0A832XG38_9ARCH</name>